<gene>
    <name evidence="2" type="ORF">M0C40_07310</name>
</gene>
<feature type="chain" id="PRO_5043623668" evidence="1">
    <location>
        <begin position="24"/>
        <end position="152"/>
    </location>
</feature>
<proteinExistence type="predicted"/>
<keyword evidence="3" id="KW-1185">Reference proteome</keyword>
<dbReference type="RefSeq" id="WP_277938343.1">
    <property type="nucleotide sequence ID" value="NZ_CP096246.1"/>
</dbReference>
<sequence>MKKILSLLGTSVLATSAMTPLMAMTPNNQKKVPTLQEIITTIDIGYINKVDKQTILNKLKERERIFLSQEIFIENLEIIGDIFLENRDFNFKYVNGYVKMKLNENSNIAIQKQNSSIQQVPENIPYTINFHTNNRKYDNKIKWNHIQWLKNL</sequence>
<accession>A0AAX3SXM4</accession>
<dbReference type="EMBL" id="CP096246">
    <property type="protein sequence ID" value="WFG95902.1"/>
    <property type="molecule type" value="Genomic_DNA"/>
</dbReference>
<keyword evidence="1" id="KW-0732">Signal</keyword>
<dbReference type="AlphaFoldDB" id="A0AAX3SXM4"/>
<feature type="signal peptide" evidence="1">
    <location>
        <begin position="1"/>
        <end position="23"/>
    </location>
</feature>
<protein>
    <submittedName>
        <fullName evidence="2">Uncharacterized protein</fullName>
    </submittedName>
</protein>
<organism evidence="2 3">
    <name type="scientific">Spiroplasma citri</name>
    <dbReference type="NCBI Taxonomy" id="2133"/>
    <lineage>
        <taxon>Bacteria</taxon>
        <taxon>Bacillati</taxon>
        <taxon>Mycoplasmatota</taxon>
        <taxon>Mollicutes</taxon>
        <taxon>Entomoplasmatales</taxon>
        <taxon>Spiroplasmataceae</taxon>
        <taxon>Spiroplasma</taxon>
    </lineage>
</organism>
<name>A0AAX3SXM4_SPICI</name>
<evidence type="ECO:0000313" key="3">
    <source>
        <dbReference type="Proteomes" id="UP001214629"/>
    </source>
</evidence>
<dbReference type="Proteomes" id="UP001214629">
    <property type="component" value="Chromosome"/>
</dbReference>
<reference evidence="2 3" key="1">
    <citation type="submission" date="2022-04" db="EMBL/GenBank/DDBJ databases">
        <title>Whole genome of Spiroplasma citri.</title>
        <authorList>
            <person name="Khanchezar A."/>
            <person name="Izadpanah K."/>
            <person name="Taghavi M."/>
            <person name="Ghorbani A."/>
            <person name="Beven L."/>
        </authorList>
    </citation>
    <scope>NUCLEOTIDE SEQUENCE [LARGE SCALE GENOMIC DNA]</scope>
    <source>
        <strain evidence="2 3">D4</strain>
    </source>
</reference>
<evidence type="ECO:0000313" key="2">
    <source>
        <dbReference type="EMBL" id="WFG95902.1"/>
    </source>
</evidence>
<evidence type="ECO:0000256" key="1">
    <source>
        <dbReference type="SAM" id="SignalP"/>
    </source>
</evidence>